<dbReference type="InterPro" id="IPR000073">
    <property type="entry name" value="AB_hydrolase_1"/>
</dbReference>
<comment type="similarity">
    <text evidence="2">Belongs to the AB hydrolase superfamily. FUS2 hydrolase family.</text>
</comment>
<dbReference type="EMBL" id="JACHHO010000002">
    <property type="protein sequence ID" value="MBB5204806.1"/>
    <property type="molecule type" value="Genomic_DNA"/>
</dbReference>
<evidence type="ECO:0000256" key="2">
    <source>
        <dbReference type="ARBA" id="ARBA00038115"/>
    </source>
</evidence>
<dbReference type="SUPFAM" id="SSF53474">
    <property type="entry name" value="alpha/beta-Hydrolases"/>
    <property type="match status" value="1"/>
</dbReference>
<sequence length="298" mass="32799">MGGALGLAGLLGVLWWSLFGLKPYDISPAELQARYALPAPAPLRVERRAGDGHSEELVLHSFDGSQAVGRIVYPSDPAIATQPFPLLIGLHAMGRAHQRWWSESFKGRPTLEQTHRITEAALAQGYAVMAIDARLHGLRKDAKGPASKLMWDLHLWGAREPYERMLIDTVRDHRLLLDWVLTQPSRFDARRIAVAGYSMGGQLALLWGGLDARIRAIAAIVPPHVDDKVAAVSPQRLLAGLADKRVWLLTADDDEHASAAQNQALYEALPTADKKHLRFAGNHLLPPSYVAQLQGWLP</sequence>
<dbReference type="Proteomes" id="UP000554837">
    <property type="component" value="Unassembled WGS sequence"/>
</dbReference>
<evidence type="ECO:0000256" key="1">
    <source>
        <dbReference type="ARBA" id="ARBA00022801"/>
    </source>
</evidence>
<keyword evidence="5" id="KW-1185">Reference proteome</keyword>
<gene>
    <name evidence="4" type="ORF">HNQ51_002120</name>
</gene>
<dbReference type="InterPro" id="IPR050261">
    <property type="entry name" value="FrsA_esterase"/>
</dbReference>
<name>A0A840S729_9BURK</name>
<organism evidence="4 5">
    <name type="scientific">Inhella inkyongensis</name>
    <dbReference type="NCBI Taxonomy" id="392593"/>
    <lineage>
        <taxon>Bacteria</taxon>
        <taxon>Pseudomonadati</taxon>
        <taxon>Pseudomonadota</taxon>
        <taxon>Betaproteobacteria</taxon>
        <taxon>Burkholderiales</taxon>
        <taxon>Sphaerotilaceae</taxon>
        <taxon>Inhella</taxon>
    </lineage>
</organism>
<accession>A0A840S729</accession>
<proteinExistence type="inferred from homology"/>
<dbReference type="Pfam" id="PF12697">
    <property type="entry name" value="Abhydrolase_6"/>
    <property type="match status" value="1"/>
</dbReference>
<dbReference type="Gene3D" id="3.40.50.1820">
    <property type="entry name" value="alpha/beta hydrolase"/>
    <property type="match status" value="1"/>
</dbReference>
<protein>
    <submittedName>
        <fullName evidence="4">Dienelactone hydrolase</fullName>
    </submittedName>
</protein>
<keyword evidence="1 4" id="KW-0378">Hydrolase</keyword>
<dbReference type="PANTHER" id="PTHR22946">
    <property type="entry name" value="DIENELACTONE HYDROLASE DOMAIN-CONTAINING PROTEIN-RELATED"/>
    <property type="match status" value="1"/>
</dbReference>
<feature type="domain" description="AB hydrolase-1" evidence="3">
    <location>
        <begin position="111"/>
        <end position="270"/>
    </location>
</feature>
<dbReference type="GO" id="GO:0052689">
    <property type="term" value="F:carboxylic ester hydrolase activity"/>
    <property type="evidence" value="ECO:0007669"/>
    <property type="project" value="UniProtKB-ARBA"/>
</dbReference>
<evidence type="ECO:0000313" key="5">
    <source>
        <dbReference type="Proteomes" id="UP000554837"/>
    </source>
</evidence>
<reference evidence="4 5" key="1">
    <citation type="submission" date="2020-08" db="EMBL/GenBank/DDBJ databases">
        <title>Genomic Encyclopedia of Type Strains, Phase IV (KMG-IV): sequencing the most valuable type-strain genomes for metagenomic binning, comparative biology and taxonomic classification.</title>
        <authorList>
            <person name="Goeker M."/>
        </authorList>
    </citation>
    <scope>NUCLEOTIDE SEQUENCE [LARGE SCALE GENOMIC DNA]</scope>
    <source>
        <strain evidence="4 5">DSM 23958</strain>
    </source>
</reference>
<dbReference type="InterPro" id="IPR029058">
    <property type="entry name" value="AB_hydrolase_fold"/>
</dbReference>
<dbReference type="PANTHER" id="PTHR22946:SF9">
    <property type="entry name" value="POLYKETIDE TRANSFERASE AF380"/>
    <property type="match status" value="1"/>
</dbReference>
<dbReference type="RefSeq" id="WP_175423516.1">
    <property type="nucleotide sequence ID" value="NZ_CP040709.1"/>
</dbReference>
<comment type="caution">
    <text evidence="4">The sequence shown here is derived from an EMBL/GenBank/DDBJ whole genome shotgun (WGS) entry which is preliminary data.</text>
</comment>
<dbReference type="AlphaFoldDB" id="A0A840S729"/>
<evidence type="ECO:0000259" key="3">
    <source>
        <dbReference type="Pfam" id="PF12697"/>
    </source>
</evidence>
<evidence type="ECO:0000313" key="4">
    <source>
        <dbReference type="EMBL" id="MBB5204806.1"/>
    </source>
</evidence>